<dbReference type="PIRSF" id="PIRSF034888">
    <property type="entry name" value="P-loop_UCP034888"/>
    <property type="match status" value="1"/>
</dbReference>
<evidence type="ECO:0000259" key="1">
    <source>
        <dbReference type="Pfam" id="PF12476"/>
    </source>
</evidence>
<evidence type="ECO:0000313" key="5">
    <source>
        <dbReference type="Proteomes" id="UP000589036"/>
    </source>
</evidence>
<dbReference type="Gene3D" id="3.40.50.300">
    <property type="entry name" value="P-loop containing nucleotide triphosphate hydrolases"/>
    <property type="match status" value="2"/>
</dbReference>
<organism evidence="4 5">
    <name type="scientific">Spinactinospora alkalitolerans</name>
    <dbReference type="NCBI Taxonomy" id="687207"/>
    <lineage>
        <taxon>Bacteria</taxon>
        <taxon>Bacillati</taxon>
        <taxon>Actinomycetota</taxon>
        <taxon>Actinomycetes</taxon>
        <taxon>Streptosporangiales</taxon>
        <taxon>Nocardiopsidaceae</taxon>
        <taxon>Spinactinospora</taxon>
    </lineage>
</organism>
<evidence type="ECO:0000259" key="3">
    <source>
        <dbReference type="Pfam" id="PF13304"/>
    </source>
</evidence>
<dbReference type="InterPro" id="IPR014592">
    <property type="entry name" value="P-loop_UCP034888"/>
</dbReference>
<dbReference type="SUPFAM" id="SSF52540">
    <property type="entry name" value="P-loop containing nucleoside triphosphate hydrolases"/>
    <property type="match status" value="1"/>
</dbReference>
<feature type="domain" description="ATPase AAA-type core" evidence="3">
    <location>
        <begin position="244"/>
        <end position="314"/>
    </location>
</feature>
<dbReference type="AlphaFoldDB" id="A0A852TR21"/>
<reference evidence="4 5" key="1">
    <citation type="submission" date="2020-07" db="EMBL/GenBank/DDBJ databases">
        <title>Sequencing the genomes of 1000 actinobacteria strains.</title>
        <authorList>
            <person name="Klenk H.-P."/>
        </authorList>
    </citation>
    <scope>NUCLEOTIDE SEQUENCE [LARGE SCALE GENOMIC DNA]</scope>
    <source>
        <strain evidence="4 5">CXB654</strain>
    </source>
</reference>
<feature type="domain" description="DUF3696" evidence="1">
    <location>
        <begin position="327"/>
        <end position="376"/>
    </location>
</feature>
<dbReference type="GO" id="GO:0005524">
    <property type="term" value="F:ATP binding"/>
    <property type="evidence" value="ECO:0007669"/>
    <property type="project" value="InterPro"/>
</dbReference>
<dbReference type="Pfam" id="PF12476">
    <property type="entry name" value="DUF3696"/>
    <property type="match status" value="1"/>
</dbReference>
<feature type="domain" description="Endonuclease GajA/Old nuclease/RecF-like AAA" evidence="2">
    <location>
        <begin position="1"/>
        <end position="48"/>
    </location>
</feature>
<accession>A0A852TR21</accession>
<sequence length="378" mass="40886">MLDRIQLTNFKAFRQAEIPLRPLTLLTGLNSSGKSTVMQSLALIKQSSLAAMLGPGGGLLLNGSLIELGAGRDVLHADWVEDDEIDGEYIRVGVDVDGVPYRWTLAYEATTDKLDMLSADISGAAEHSLLSAQPGGFQYLRADRVSPAAIYERSHEVAIRQGFLGAHGEHTVNYLRHHQDDTDVTEPLQHPAARSATLLSQAEAWLGEISPGVNLEAVGIDGTDHVRLSYGFGGTAGLSSSNRRRPTNVGFGLTYTLPIVVACLSARPGTLLLLENPEAHLHPRGQTQIAFLLARAVAAGAQVIVETHSDHILNGVRLAVKEQTHPISADDVQLHYFRQTQPGGVEILSPVIASDGMLSDWPEGFFDEWDTTLDRLLD</sequence>
<dbReference type="PANTHER" id="PTHR43581:SF2">
    <property type="entry name" value="EXCINUCLEASE ATPASE SUBUNIT"/>
    <property type="match status" value="1"/>
</dbReference>
<dbReference type="EMBL" id="JACCCC010000001">
    <property type="protein sequence ID" value="NYE46015.1"/>
    <property type="molecule type" value="Genomic_DNA"/>
</dbReference>
<dbReference type="InterPro" id="IPR027417">
    <property type="entry name" value="P-loop_NTPase"/>
</dbReference>
<protein>
    <submittedName>
        <fullName evidence="4">Putative ATPase</fullName>
    </submittedName>
</protein>
<dbReference type="Proteomes" id="UP000589036">
    <property type="component" value="Unassembled WGS sequence"/>
</dbReference>
<dbReference type="InterPro" id="IPR051396">
    <property type="entry name" value="Bact_Antivir_Def_Nuclease"/>
</dbReference>
<proteinExistence type="predicted"/>
<evidence type="ECO:0000313" key="4">
    <source>
        <dbReference type="EMBL" id="NYE46015.1"/>
    </source>
</evidence>
<dbReference type="GO" id="GO:0016887">
    <property type="term" value="F:ATP hydrolysis activity"/>
    <property type="evidence" value="ECO:0007669"/>
    <property type="project" value="InterPro"/>
</dbReference>
<comment type="caution">
    <text evidence="4">The sequence shown here is derived from an EMBL/GenBank/DDBJ whole genome shotgun (WGS) entry which is preliminary data.</text>
</comment>
<keyword evidence="5" id="KW-1185">Reference proteome</keyword>
<dbReference type="PANTHER" id="PTHR43581">
    <property type="entry name" value="ATP/GTP PHOSPHATASE"/>
    <property type="match status" value="1"/>
</dbReference>
<gene>
    <name evidence="4" type="ORF">HDA32_001135</name>
</gene>
<dbReference type="InterPro" id="IPR041685">
    <property type="entry name" value="AAA_GajA/Old/RecF-like"/>
</dbReference>
<dbReference type="Pfam" id="PF13175">
    <property type="entry name" value="AAA_15"/>
    <property type="match status" value="1"/>
</dbReference>
<dbReference type="InterPro" id="IPR022532">
    <property type="entry name" value="DUF3696"/>
</dbReference>
<dbReference type="InterPro" id="IPR003959">
    <property type="entry name" value="ATPase_AAA_core"/>
</dbReference>
<evidence type="ECO:0000259" key="2">
    <source>
        <dbReference type="Pfam" id="PF13175"/>
    </source>
</evidence>
<dbReference type="RefSeq" id="WP_179642181.1">
    <property type="nucleotide sequence ID" value="NZ_BAAAYY010000024.1"/>
</dbReference>
<dbReference type="Pfam" id="PF13304">
    <property type="entry name" value="AAA_21"/>
    <property type="match status" value="1"/>
</dbReference>
<name>A0A852TR21_9ACTN</name>